<proteinExistence type="predicted"/>
<organism evidence="1">
    <name type="scientific">Salmonella enterica I</name>
    <dbReference type="NCBI Taxonomy" id="59201"/>
    <lineage>
        <taxon>Bacteria</taxon>
        <taxon>Pseudomonadati</taxon>
        <taxon>Pseudomonadota</taxon>
        <taxon>Gammaproteobacteria</taxon>
        <taxon>Enterobacterales</taxon>
        <taxon>Enterobacteriaceae</taxon>
        <taxon>Salmonella</taxon>
    </lineage>
</organism>
<protein>
    <submittedName>
        <fullName evidence="1">Uncharacterized protein</fullName>
    </submittedName>
</protein>
<comment type="caution">
    <text evidence="1">The sequence shown here is derived from an EMBL/GenBank/DDBJ whole genome shotgun (WGS) entry which is preliminary data.</text>
</comment>
<reference evidence="1" key="1">
    <citation type="submission" date="2018-07" db="EMBL/GenBank/DDBJ databases">
        <authorList>
            <consortium name="GenomeTrakr network: Whole genome sequencing for foodborne pathogen traceback"/>
        </authorList>
    </citation>
    <scope>NUCLEOTIDE SEQUENCE</scope>
    <source>
        <strain evidence="1">CFSAN031465</strain>
    </source>
</reference>
<gene>
    <name evidence="1" type="ORF">AXN36_22390</name>
</gene>
<sequence>MNDNDKKIEVAASELVRLIIKKLQDENTDVICRTSLFITYNLFSHESDFTVVYDTLGGELE</sequence>
<name>A0A3U2TWW8_SALET</name>
<dbReference type="EMBL" id="AAGNOE010000024">
    <property type="protein sequence ID" value="EBQ0045586.1"/>
    <property type="molecule type" value="Genomic_DNA"/>
</dbReference>
<dbReference type="AlphaFoldDB" id="A0A3U2TWW8"/>
<evidence type="ECO:0000313" key="1">
    <source>
        <dbReference type="EMBL" id="EBQ0045586.1"/>
    </source>
</evidence>
<accession>A0A3U2TWW8</accession>